<reference evidence="2" key="2">
    <citation type="submission" date="2020-09" db="EMBL/GenBank/DDBJ databases">
        <authorList>
            <person name="Sun Q."/>
            <person name="Zhou Y."/>
        </authorList>
    </citation>
    <scope>NUCLEOTIDE SEQUENCE</scope>
    <source>
        <strain evidence="2">CGMCC 4.7312</strain>
    </source>
</reference>
<organism evidence="2 3">
    <name type="scientific">Micromonospora sonchi</name>
    <dbReference type="NCBI Taxonomy" id="1763543"/>
    <lineage>
        <taxon>Bacteria</taxon>
        <taxon>Bacillati</taxon>
        <taxon>Actinomycetota</taxon>
        <taxon>Actinomycetes</taxon>
        <taxon>Micromonosporales</taxon>
        <taxon>Micromonosporaceae</taxon>
        <taxon>Micromonospora</taxon>
    </lineage>
</organism>
<dbReference type="AlphaFoldDB" id="A0A917TJA3"/>
<feature type="region of interest" description="Disordered" evidence="1">
    <location>
        <begin position="25"/>
        <end position="48"/>
    </location>
</feature>
<keyword evidence="3" id="KW-1185">Reference proteome</keyword>
<reference evidence="2" key="1">
    <citation type="journal article" date="2014" name="Int. J. Syst. Evol. Microbiol.">
        <title>Complete genome sequence of Corynebacterium casei LMG S-19264T (=DSM 44701T), isolated from a smear-ripened cheese.</title>
        <authorList>
            <consortium name="US DOE Joint Genome Institute (JGI-PGF)"/>
            <person name="Walter F."/>
            <person name="Albersmeier A."/>
            <person name="Kalinowski J."/>
            <person name="Ruckert C."/>
        </authorList>
    </citation>
    <scope>NUCLEOTIDE SEQUENCE</scope>
    <source>
        <strain evidence="2">CGMCC 4.7312</strain>
    </source>
</reference>
<evidence type="ECO:0000256" key="1">
    <source>
        <dbReference type="SAM" id="MobiDB-lite"/>
    </source>
</evidence>
<sequence length="243" mass="25404">MGVNGSAIRAVDTGGRAVVRLSGSAWSAPPASPAAGAEPAGTGPASGALAPDRAAALFVRQAGGALPRPEPAAVQRLVRLCGHLPSVLGLAAALLRADPRRTVSGLADDLGSARDRFPGLDGAALAVAAVLDLSYRDLPASRRRLLRYLGLHPGPDFDVPAAAALGNLTLLHARRSLADLRERQLLIESGGRYRFPDLVADHVHRLAAEEPVVVRDAALERLRDCDSRARARRTSGESTTNQH</sequence>
<evidence type="ECO:0000313" key="3">
    <source>
        <dbReference type="Proteomes" id="UP000608890"/>
    </source>
</evidence>
<dbReference type="EMBL" id="BMNB01000002">
    <property type="protein sequence ID" value="GGM24550.1"/>
    <property type="molecule type" value="Genomic_DNA"/>
</dbReference>
<evidence type="ECO:0000313" key="2">
    <source>
        <dbReference type="EMBL" id="GGM24550.1"/>
    </source>
</evidence>
<proteinExistence type="predicted"/>
<dbReference type="Proteomes" id="UP000608890">
    <property type="component" value="Unassembled WGS sequence"/>
</dbReference>
<comment type="caution">
    <text evidence="2">The sequence shown here is derived from an EMBL/GenBank/DDBJ whole genome shotgun (WGS) entry which is preliminary data.</text>
</comment>
<protein>
    <submittedName>
        <fullName evidence="2">Uncharacterized protein</fullName>
    </submittedName>
</protein>
<accession>A0A917TJA3</accession>
<name>A0A917TJA3_9ACTN</name>
<gene>
    <name evidence="2" type="ORF">GCM10011608_06760</name>
</gene>